<evidence type="ECO:0000313" key="2">
    <source>
        <dbReference type="EMBL" id="KAK3373823.1"/>
    </source>
</evidence>
<feature type="compositionally biased region" description="Polar residues" evidence="1">
    <location>
        <begin position="146"/>
        <end position="160"/>
    </location>
</feature>
<feature type="compositionally biased region" description="Polar residues" evidence="1">
    <location>
        <begin position="123"/>
        <end position="132"/>
    </location>
</feature>
<dbReference type="Proteomes" id="UP001287356">
    <property type="component" value="Unassembled WGS sequence"/>
</dbReference>
<dbReference type="EMBL" id="JAULSN010000004">
    <property type="protein sequence ID" value="KAK3373823.1"/>
    <property type="molecule type" value="Genomic_DNA"/>
</dbReference>
<dbReference type="AlphaFoldDB" id="A0AAE0KBL9"/>
<evidence type="ECO:0000256" key="1">
    <source>
        <dbReference type="SAM" id="MobiDB-lite"/>
    </source>
</evidence>
<accession>A0AAE0KBL9</accession>
<organism evidence="2 3">
    <name type="scientific">Lasiosphaeria ovina</name>
    <dbReference type="NCBI Taxonomy" id="92902"/>
    <lineage>
        <taxon>Eukaryota</taxon>
        <taxon>Fungi</taxon>
        <taxon>Dikarya</taxon>
        <taxon>Ascomycota</taxon>
        <taxon>Pezizomycotina</taxon>
        <taxon>Sordariomycetes</taxon>
        <taxon>Sordariomycetidae</taxon>
        <taxon>Sordariales</taxon>
        <taxon>Lasiosphaeriaceae</taxon>
        <taxon>Lasiosphaeria</taxon>
    </lineage>
</organism>
<proteinExistence type="predicted"/>
<protein>
    <submittedName>
        <fullName evidence="2">Uncharacterized protein</fullName>
    </submittedName>
</protein>
<gene>
    <name evidence="2" type="ORF">B0T24DRAFT_276585</name>
</gene>
<reference evidence="2" key="1">
    <citation type="journal article" date="2023" name="Mol. Phylogenet. Evol.">
        <title>Genome-scale phylogeny and comparative genomics of the fungal order Sordariales.</title>
        <authorList>
            <person name="Hensen N."/>
            <person name="Bonometti L."/>
            <person name="Westerberg I."/>
            <person name="Brannstrom I.O."/>
            <person name="Guillou S."/>
            <person name="Cros-Aarteil S."/>
            <person name="Calhoun S."/>
            <person name="Haridas S."/>
            <person name="Kuo A."/>
            <person name="Mondo S."/>
            <person name="Pangilinan J."/>
            <person name="Riley R."/>
            <person name="LaButti K."/>
            <person name="Andreopoulos B."/>
            <person name="Lipzen A."/>
            <person name="Chen C."/>
            <person name="Yan M."/>
            <person name="Daum C."/>
            <person name="Ng V."/>
            <person name="Clum A."/>
            <person name="Steindorff A."/>
            <person name="Ohm R.A."/>
            <person name="Martin F."/>
            <person name="Silar P."/>
            <person name="Natvig D.O."/>
            <person name="Lalanne C."/>
            <person name="Gautier V."/>
            <person name="Ament-Velasquez S.L."/>
            <person name="Kruys A."/>
            <person name="Hutchinson M.I."/>
            <person name="Powell A.J."/>
            <person name="Barry K."/>
            <person name="Miller A.N."/>
            <person name="Grigoriev I.V."/>
            <person name="Debuchy R."/>
            <person name="Gladieux P."/>
            <person name="Hiltunen Thoren M."/>
            <person name="Johannesson H."/>
        </authorList>
    </citation>
    <scope>NUCLEOTIDE SEQUENCE</scope>
    <source>
        <strain evidence="2">CBS 958.72</strain>
    </source>
</reference>
<comment type="caution">
    <text evidence="2">The sequence shown here is derived from an EMBL/GenBank/DDBJ whole genome shotgun (WGS) entry which is preliminary data.</text>
</comment>
<feature type="region of interest" description="Disordered" evidence="1">
    <location>
        <begin position="114"/>
        <end position="206"/>
    </location>
</feature>
<sequence>MPANFKTYESQARLVAAIVAAHPELRLNYKAIAAHYGKSQTISAMEHRFRPVRHQAEAIRQMVEQKIDPESVNILDMSKDDIAKFFGESTTDGIQFHFRSVKANADKLKSAVETGGDPVASFGQASTPTTPGSRKRARAPAAAPKSNSGKKMTPGSVSRRNTPKKNYKEPTDKDEDSESLDYDVLDEDTPTKKRMKETPMKNTTGKSRDEILAERRARAEQAANNAIHASFSSAVNRSGTVRATSVGSPSDIEILTPDEYQQQRHHRAPVSAVHEAMSKLKKEAQQPSLDNIAPYVGGNNLFNGIDITGQSAHSLFGGDMTDDFDTI</sequence>
<keyword evidence="3" id="KW-1185">Reference proteome</keyword>
<feature type="compositionally biased region" description="Acidic residues" evidence="1">
    <location>
        <begin position="172"/>
        <end position="188"/>
    </location>
</feature>
<reference evidence="2" key="2">
    <citation type="submission" date="2023-06" db="EMBL/GenBank/DDBJ databases">
        <authorList>
            <consortium name="Lawrence Berkeley National Laboratory"/>
            <person name="Haridas S."/>
            <person name="Hensen N."/>
            <person name="Bonometti L."/>
            <person name="Westerberg I."/>
            <person name="Brannstrom I.O."/>
            <person name="Guillou S."/>
            <person name="Cros-Aarteil S."/>
            <person name="Calhoun S."/>
            <person name="Kuo A."/>
            <person name="Mondo S."/>
            <person name="Pangilinan J."/>
            <person name="Riley R."/>
            <person name="Labutti K."/>
            <person name="Andreopoulos B."/>
            <person name="Lipzen A."/>
            <person name="Chen C."/>
            <person name="Yanf M."/>
            <person name="Daum C."/>
            <person name="Ng V."/>
            <person name="Clum A."/>
            <person name="Steindorff A."/>
            <person name="Ohm R."/>
            <person name="Martin F."/>
            <person name="Silar P."/>
            <person name="Natvig D."/>
            <person name="Lalanne C."/>
            <person name="Gautier V."/>
            <person name="Ament-Velasquez S.L."/>
            <person name="Kruys A."/>
            <person name="Hutchinson M.I."/>
            <person name="Powell A.J."/>
            <person name="Barry K."/>
            <person name="Miller A.N."/>
            <person name="Grigoriev I.V."/>
            <person name="Debuchy R."/>
            <person name="Gladieux P."/>
            <person name="Thoren M.H."/>
            <person name="Johannesson H."/>
        </authorList>
    </citation>
    <scope>NUCLEOTIDE SEQUENCE</scope>
    <source>
        <strain evidence="2">CBS 958.72</strain>
    </source>
</reference>
<name>A0AAE0KBL9_9PEZI</name>
<evidence type="ECO:0000313" key="3">
    <source>
        <dbReference type="Proteomes" id="UP001287356"/>
    </source>
</evidence>